<dbReference type="AlphaFoldDB" id="A0A0U5H0I0"/>
<dbReference type="STRING" id="1407499.HHUB_1847"/>
<feature type="domain" description="Blue (type 1) copper" evidence="7">
    <location>
        <begin position="53"/>
        <end position="147"/>
    </location>
</feature>
<protein>
    <submittedName>
        <fullName evidence="8">Halocyanin</fullName>
    </submittedName>
</protein>
<evidence type="ECO:0000256" key="6">
    <source>
        <dbReference type="ARBA" id="ARBA00023136"/>
    </source>
</evidence>
<dbReference type="PROSITE" id="PS00196">
    <property type="entry name" value="COPPER_BLUE"/>
    <property type="match status" value="1"/>
</dbReference>
<evidence type="ECO:0000256" key="3">
    <source>
        <dbReference type="ARBA" id="ARBA00022723"/>
    </source>
</evidence>
<keyword evidence="5" id="KW-0186">Copper</keyword>
<dbReference type="EMBL" id="LN831302">
    <property type="protein sequence ID" value="CQH52476.1"/>
    <property type="molecule type" value="Genomic_DNA"/>
</dbReference>
<sequence length="149" mass="15489">MQRRAFLATAGAGVAAALAGCIGPSLSSSEYDIGMQSNAFVPEPAVEGNDVPTFEAAVGDTVVWANTGSRNHTVTAYGDGIPDGAEYWASGGFDSEQAAREAWENSIGSGGIVRPSETYEHTFEVAGDHYYVCIPHEGAGMLGKVVVTE</sequence>
<dbReference type="GO" id="GO:0016020">
    <property type="term" value="C:membrane"/>
    <property type="evidence" value="ECO:0007669"/>
    <property type="project" value="UniProtKB-SubCell"/>
</dbReference>
<evidence type="ECO:0000256" key="4">
    <source>
        <dbReference type="ARBA" id="ARBA00022982"/>
    </source>
</evidence>
<reference evidence="9" key="1">
    <citation type="journal article" date="2016" name="Environ. Microbiol.">
        <title>The complete genome of a viable archaeum isolated from 123-million-year-old rock salt.</title>
        <authorList>
            <person name="Jaakkola S.T."/>
            <person name="Pfeiffer F."/>
            <person name="Ravantti J.J."/>
            <person name="Guo Q."/>
            <person name="Liu Y."/>
            <person name="Chen X."/>
            <person name="Ma H."/>
            <person name="Yang C."/>
            <person name="Oksanen H.M."/>
            <person name="Bamford D.H."/>
        </authorList>
    </citation>
    <scope>NUCLEOTIDE SEQUENCE</scope>
    <source>
        <strain evidence="9">JI20-1</strain>
    </source>
</reference>
<keyword evidence="4" id="KW-0249">Electron transport</keyword>
<comment type="subcellular location">
    <subcellularLocation>
        <location evidence="1">Membrane</location>
    </subcellularLocation>
</comment>
<dbReference type="Gene3D" id="2.60.40.420">
    <property type="entry name" value="Cupredoxins - blue copper proteins"/>
    <property type="match status" value="1"/>
</dbReference>
<keyword evidence="9" id="KW-1185">Reference proteome</keyword>
<evidence type="ECO:0000256" key="5">
    <source>
        <dbReference type="ARBA" id="ARBA00023008"/>
    </source>
</evidence>
<proteinExistence type="predicted"/>
<keyword evidence="6" id="KW-0472">Membrane</keyword>
<dbReference type="OrthoDB" id="4392at2157"/>
<name>A0A0U5H0I0_9EURY</name>
<gene>
    <name evidence="8" type="primary">hcp4</name>
    <name evidence="8" type="ORF">HHUB_1847</name>
</gene>
<organism evidence="8 9">
    <name type="scientific">Halobacterium hubeiense</name>
    <dbReference type="NCBI Taxonomy" id="1407499"/>
    <lineage>
        <taxon>Archaea</taxon>
        <taxon>Methanobacteriati</taxon>
        <taxon>Methanobacteriota</taxon>
        <taxon>Stenosarchaea group</taxon>
        <taxon>Halobacteria</taxon>
        <taxon>Halobacteriales</taxon>
        <taxon>Halobacteriaceae</taxon>
        <taxon>Halobacterium</taxon>
    </lineage>
</organism>
<evidence type="ECO:0000259" key="7">
    <source>
        <dbReference type="Pfam" id="PF00127"/>
    </source>
</evidence>
<keyword evidence="3" id="KW-0479">Metal-binding</keyword>
<dbReference type="GO" id="GO:0005507">
    <property type="term" value="F:copper ion binding"/>
    <property type="evidence" value="ECO:0007669"/>
    <property type="project" value="InterPro"/>
</dbReference>
<dbReference type="RefSeq" id="WP_059056319.1">
    <property type="nucleotide sequence ID" value="NZ_CEML01000002.1"/>
</dbReference>
<dbReference type="SUPFAM" id="SSF49503">
    <property type="entry name" value="Cupredoxins"/>
    <property type="match status" value="1"/>
</dbReference>
<dbReference type="PANTHER" id="PTHR34192">
    <property type="entry name" value="PLASTOCYANIN MAJOR ISOFORM, CHLOROPLASTIC-RELATED"/>
    <property type="match status" value="1"/>
</dbReference>
<dbReference type="GeneID" id="26658524"/>
<dbReference type="InterPro" id="IPR008972">
    <property type="entry name" value="Cupredoxin"/>
</dbReference>
<evidence type="ECO:0000256" key="2">
    <source>
        <dbReference type="ARBA" id="ARBA00022448"/>
    </source>
</evidence>
<dbReference type="Pfam" id="PF00127">
    <property type="entry name" value="Copper-bind"/>
    <property type="match status" value="1"/>
</dbReference>
<dbReference type="PANTHER" id="PTHR34192:SF10">
    <property type="entry name" value="PLASTOCYANIN MAJOR ISOFORM, CHLOROPLASTIC-RELATED"/>
    <property type="match status" value="1"/>
</dbReference>
<dbReference type="InterPro" id="IPR028871">
    <property type="entry name" value="BlueCu_1_BS"/>
</dbReference>
<evidence type="ECO:0000256" key="1">
    <source>
        <dbReference type="ARBA" id="ARBA00004370"/>
    </source>
</evidence>
<evidence type="ECO:0000313" key="9">
    <source>
        <dbReference type="Proteomes" id="UP000066737"/>
    </source>
</evidence>
<dbReference type="InterPro" id="IPR000923">
    <property type="entry name" value="BlueCu_1"/>
</dbReference>
<dbReference type="Proteomes" id="UP000066737">
    <property type="component" value="Chromosome I"/>
</dbReference>
<dbReference type="GO" id="GO:0009055">
    <property type="term" value="F:electron transfer activity"/>
    <property type="evidence" value="ECO:0007669"/>
    <property type="project" value="InterPro"/>
</dbReference>
<dbReference type="PROSITE" id="PS51257">
    <property type="entry name" value="PROKAR_LIPOPROTEIN"/>
    <property type="match status" value="1"/>
</dbReference>
<dbReference type="KEGG" id="hhb:Hhub_1847"/>
<keyword evidence="2" id="KW-0813">Transport</keyword>
<evidence type="ECO:0000313" key="8">
    <source>
        <dbReference type="EMBL" id="CQH52476.1"/>
    </source>
</evidence>
<accession>A0A0U5H0I0</accession>